<organism evidence="1">
    <name type="scientific">Arundo donax</name>
    <name type="common">Giant reed</name>
    <name type="synonym">Donax arundinaceus</name>
    <dbReference type="NCBI Taxonomy" id="35708"/>
    <lineage>
        <taxon>Eukaryota</taxon>
        <taxon>Viridiplantae</taxon>
        <taxon>Streptophyta</taxon>
        <taxon>Embryophyta</taxon>
        <taxon>Tracheophyta</taxon>
        <taxon>Spermatophyta</taxon>
        <taxon>Magnoliopsida</taxon>
        <taxon>Liliopsida</taxon>
        <taxon>Poales</taxon>
        <taxon>Poaceae</taxon>
        <taxon>PACMAD clade</taxon>
        <taxon>Arundinoideae</taxon>
        <taxon>Arundineae</taxon>
        <taxon>Arundo</taxon>
    </lineage>
</organism>
<accession>A0A0A8YBM6</accession>
<dbReference type="AlphaFoldDB" id="A0A0A8YBM6"/>
<proteinExistence type="predicted"/>
<sequence>MPQKQLQCVIKLIMEDRHLVMAHFVISLSTSGGLPRLACPLAFLLPLCPDINVFACDSMRYSQCLRQCLYQKPKGKSWNVSFCEFLSDDLWVVFV</sequence>
<protein>
    <submittedName>
        <fullName evidence="1">Uncharacterized protein</fullName>
    </submittedName>
</protein>
<evidence type="ECO:0000313" key="1">
    <source>
        <dbReference type="EMBL" id="JAD20872.1"/>
    </source>
</evidence>
<name>A0A0A8YBM6_ARUDO</name>
<reference evidence="1" key="2">
    <citation type="journal article" date="2015" name="Data Brief">
        <title>Shoot transcriptome of the giant reed, Arundo donax.</title>
        <authorList>
            <person name="Barrero R.A."/>
            <person name="Guerrero F.D."/>
            <person name="Moolhuijzen P."/>
            <person name="Goolsby J.A."/>
            <person name="Tidwell J."/>
            <person name="Bellgard S.E."/>
            <person name="Bellgard M.I."/>
        </authorList>
    </citation>
    <scope>NUCLEOTIDE SEQUENCE</scope>
    <source>
        <tissue evidence="1">Shoot tissue taken approximately 20 cm above the soil surface</tissue>
    </source>
</reference>
<dbReference type="EMBL" id="GBRH01277023">
    <property type="protein sequence ID" value="JAD20872.1"/>
    <property type="molecule type" value="Transcribed_RNA"/>
</dbReference>
<reference evidence="1" key="1">
    <citation type="submission" date="2014-09" db="EMBL/GenBank/DDBJ databases">
        <authorList>
            <person name="Magalhaes I.L.F."/>
            <person name="Oliveira U."/>
            <person name="Santos F.R."/>
            <person name="Vidigal T.H.D.A."/>
            <person name="Brescovit A.D."/>
            <person name="Santos A.J."/>
        </authorList>
    </citation>
    <scope>NUCLEOTIDE SEQUENCE</scope>
    <source>
        <tissue evidence="1">Shoot tissue taken approximately 20 cm above the soil surface</tissue>
    </source>
</reference>